<dbReference type="AlphaFoldDB" id="A0A0A8X3V4"/>
<keyword evidence="1" id="KW-0812">Transmembrane</keyword>
<keyword evidence="1" id="KW-1133">Transmembrane helix</keyword>
<reference evidence="2 3" key="1">
    <citation type="submission" date="2013-06" db="EMBL/GenBank/DDBJ databases">
        <title>Whole genome shotgun sequence of Bacillus selenatarsenatis SF-1.</title>
        <authorList>
            <person name="Kuroda M."/>
            <person name="Sei K."/>
            <person name="Yamashita M."/>
            <person name="Ike M."/>
        </authorList>
    </citation>
    <scope>NUCLEOTIDE SEQUENCE [LARGE SCALE GENOMIC DNA]</scope>
    <source>
        <strain evidence="2 3">SF-1</strain>
    </source>
</reference>
<feature type="transmembrane region" description="Helical" evidence="1">
    <location>
        <begin position="82"/>
        <end position="103"/>
    </location>
</feature>
<feature type="transmembrane region" description="Helical" evidence="1">
    <location>
        <begin position="153"/>
        <end position="172"/>
    </location>
</feature>
<dbReference type="OrthoDB" id="2855055at2"/>
<keyword evidence="1" id="KW-0472">Membrane</keyword>
<keyword evidence="3" id="KW-1185">Reference proteome</keyword>
<evidence type="ECO:0000256" key="1">
    <source>
        <dbReference type="SAM" id="Phobius"/>
    </source>
</evidence>
<feature type="transmembrane region" description="Helical" evidence="1">
    <location>
        <begin position="192"/>
        <end position="213"/>
    </location>
</feature>
<accession>A0A0A8X3V4</accession>
<proteinExistence type="predicted"/>
<organism evidence="2 3">
    <name type="scientific">Mesobacillus selenatarsenatis (strain DSM 18680 / JCM 14380 / FERM P-15431 / SF-1)</name>
    <dbReference type="NCBI Taxonomy" id="1321606"/>
    <lineage>
        <taxon>Bacteria</taxon>
        <taxon>Bacillati</taxon>
        <taxon>Bacillota</taxon>
        <taxon>Bacilli</taxon>
        <taxon>Bacillales</taxon>
        <taxon>Bacillaceae</taxon>
        <taxon>Mesobacillus</taxon>
    </lineage>
</organism>
<protein>
    <submittedName>
        <fullName evidence="2">Uncharacterized protein</fullName>
    </submittedName>
</protein>
<feature type="transmembrane region" description="Helical" evidence="1">
    <location>
        <begin position="20"/>
        <end position="45"/>
    </location>
</feature>
<sequence>MKTVKTKLGHTTKEEMQKNLRFITIAFFIISLFISVINLQAFSILPGWCNISIIILLICSVVLFGYGLSLSRRYTSWFKGGLNLFFFLLVISFQLLLTSTGMYTIGVREGQIIEEVNYSQLTLVIYVASAVIYVVLSLLISSPKLRKMNGYKAYLMGTILAMVIISVIFIALNYIRYTIFAQPDTVKESYQFFIGSVLALFPATVLGISMIRVKKRGIE</sequence>
<gene>
    <name evidence="2" type="ORF">SAMD00020551_0946</name>
</gene>
<feature type="transmembrane region" description="Helical" evidence="1">
    <location>
        <begin position="51"/>
        <end position="70"/>
    </location>
</feature>
<comment type="caution">
    <text evidence="2">The sequence shown here is derived from an EMBL/GenBank/DDBJ whole genome shotgun (WGS) entry which is preliminary data.</text>
</comment>
<evidence type="ECO:0000313" key="2">
    <source>
        <dbReference type="EMBL" id="GAM12811.1"/>
    </source>
</evidence>
<evidence type="ECO:0000313" key="3">
    <source>
        <dbReference type="Proteomes" id="UP000031014"/>
    </source>
</evidence>
<dbReference type="Proteomes" id="UP000031014">
    <property type="component" value="Unassembled WGS sequence"/>
</dbReference>
<name>A0A0A8X3V4_MESS1</name>
<dbReference type="RefSeq" id="WP_041964722.1">
    <property type="nucleotide sequence ID" value="NZ_BASE01000019.1"/>
</dbReference>
<dbReference type="EMBL" id="BASE01000019">
    <property type="protein sequence ID" value="GAM12811.1"/>
    <property type="molecule type" value="Genomic_DNA"/>
</dbReference>
<feature type="transmembrane region" description="Helical" evidence="1">
    <location>
        <begin position="123"/>
        <end position="141"/>
    </location>
</feature>